<dbReference type="RefSeq" id="WP_285666781.1">
    <property type="nucleotide sequence ID" value="NZ_BSTX01000005.1"/>
</dbReference>
<gene>
    <name evidence="2" type="ORF">Afil01_61370</name>
</gene>
<sequence>MLLPTDGATIHYELRGTGPLLFISQSGEGDAGRTVDLVDALEGDFTCLTYDRRGLSRSTLDRPVVTMADHVDDAHRLLAHVAGGPALMLGCSFGAVIGLHLAAGHPGQVETLVAHEPVAPWLLAEADARAHREELAHLQAVYAEGGLAAAFPAIAASLGIDPRDQETEPGVTPQPMDERRRANFGYFIATEFTALREDPGCLDGLATTTTRIVPAAGRTTIPTVYDHVAAHRLAALVGRPLAYFPGGHNGNTTHPRGWAEELWNVLYEG</sequence>
<protein>
    <submittedName>
        <fullName evidence="2">Alpha/beta hydrolase</fullName>
    </submittedName>
</protein>
<keyword evidence="2" id="KW-0378">Hydrolase</keyword>
<dbReference type="InterPro" id="IPR050471">
    <property type="entry name" value="AB_hydrolase"/>
</dbReference>
<accession>A0A9W6SSU9</accession>
<dbReference type="SUPFAM" id="SSF53474">
    <property type="entry name" value="alpha/beta-Hydrolases"/>
    <property type="match status" value="1"/>
</dbReference>
<proteinExistence type="predicted"/>
<evidence type="ECO:0000313" key="2">
    <source>
        <dbReference type="EMBL" id="GLZ81330.1"/>
    </source>
</evidence>
<evidence type="ECO:0000313" key="3">
    <source>
        <dbReference type="Proteomes" id="UP001165079"/>
    </source>
</evidence>
<dbReference type="EMBL" id="BSTX01000005">
    <property type="protein sequence ID" value="GLZ81330.1"/>
    <property type="molecule type" value="Genomic_DNA"/>
</dbReference>
<keyword evidence="3" id="KW-1185">Reference proteome</keyword>
<dbReference type="GO" id="GO:0004806">
    <property type="term" value="F:triacylglycerol lipase activity"/>
    <property type="evidence" value="ECO:0007669"/>
    <property type="project" value="TreeGrafter"/>
</dbReference>
<organism evidence="2 3">
    <name type="scientific">Actinorhabdospora filicis</name>
    <dbReference type="NCBI Taxonomy" id="1785913"/>
    <lineage>
        <taxon>Bacteria</taxon>
        <taxon>Bacillati</taxon>
        <taxon>Actinomycetota</taxon>
        <taxon>Actinomycetes</taxon>
        <taxon>Micromonosporales</taxon>
        <taxon>Micromonosporaceae</taxon>
        <taxon>Actinorhabdospora</taxon>
    </lineage>
</organism>
<dbReference type="PANTHER" id="PTHR43433">
    <property type="entry name" value="HYDROLASE, ALPHA/BETA FOLD FAMILY PROTEIN"/>
    <property type="match status" value="1"/>
</dbReference>
<dbReference type="Gene3D" id="3.40.50.1820">
    <property type="entry name" value="alpha/beta hydrolase"/>
    <property type="match status" value="1"/>
</dbReference>
<dbReference type="Pfam" id="PF00561">
    <property type="entry name" value="Abhydrolase_1"/>
    <property type="match status" value="1"/>
</dbReference>
<dbReference type="InterPro" id="IPR029058">
    <property type="entry name" value="AB_hydrolase_fold"/>
</dbReference>
<dbReference type="InterPro" id="IPR000073">
    <property type="entry name" value="AB_hydrolase_1"/>
</dbReference>
<dbReference type="AlphaFoldDB" id="A0A9W6SSU9"/>
<dbReference type="PANTHER" id="PTHR43433:SF5">
    <property type="entry name" value="AB HYDROLASE-1 DOMAIN-CONTAINING PROTEIN"/>
    <property type="match status" value="1"/>
</dbReference>
<feature type="domain" description="AB hydrolase-1" evidence="1">
    <location>
        <begin position="37"/>
        <end position="128"/>
    </location>
</feature>
<comment type="caution">
    <text evidence="2">The sequence shown here is derived from an EMBL/GenBank/DDBJ whole genome shotgun (WGS) entry which is preliminary data.</text>
</comment>
<dbReference type="Proteomes" id="UP001165079">
    <property type="component" value="Unassembled WGS sequence"/>
</dbReference>
<name>A0A9W6SSU9_9ACTN</name>
<evidence type="ECO:0000259" key="1">
    <source>
        <dbReference type="Pfam" id="PF00561"/>
    </source>
</evidence>
<reference evidence="2" key="1">
    <citation type="submission" date="2023-03" db="EMBL/GenBank/DDBJ databases">
        <title>Actinorhabdospora filicis NBRC 111898.</title>
        <authorList>
            <person name="Ichikawa N."/>
            <person name="Sato H."/>
            <person name="Tonouchi N."/>
        </authorList>
    </citation>
    <scope>NUCLEOTIDE SEQUENCE</scope>
    <source>
        <strain evidence="2">NBRC 111898</strain>
    </source>
</reference>
<dbReference type="GO" id="GO:0046503">
    <property type="term" value="P:glycerolipid catabolic process"/>
    <property type="evidence" value="ECO:0007669"/>
    <property type="project" value="TreeGrafter"/>
</dbReference>